<dbReference type="AlphaFoldDB" id="A0A2P2MY31"/>
<protein>
    <submittedName>
        <fullName evidence="1">Uncharacterized protein</fullName>
    </submittedName>
</protein>
<organism evidence="1">
    <name type="scientific">Rhizophora mucronata</name>
    <name type="common">Asiatic mangrove</name>
    <dbReference type="NCBI Taxonomy" id="61149"/>
    <lineage>
        <taxon>Eukaryota</taxon>
        <taxon>Viridiplantae</taxon>
        <taxon>Streptophyta</taxon>
        <taxon>Embryophyta</taxon>
        <taxon>Tracheophyta</taxon>
        <taxon>Spermatophyta</taxon>
        <taxon>Magnoliopsida</taxon>
        <taxon>eudicotyledons</taxon>
        <taxon>Gunneridae</taxon>
        <taxon>Pentapetalae</taxon>
        <taxon>rosids</taxon>
        <taxon>fabids</taxon>
        <taxon>Malpighiales</taxon>
        <taxon>Rhizophoraceae</taxon>
        <taxon>Rhizophora</taxon>
    </lineage>
</organism>
<dbReference type="EMBL" id="GGEC01054643">
    <property type="protein sequence ID" value="MBX35127.1"/>
    <property type="molecule type" value="Transcribed_RNA"/>
</dbReference>
<accession>A0A2P2MY31</accession>
<evidence type="ECO:0000313" key="1">
    <source>
        <dbReference type="EMBL" id="MBX35127.1"/>
    </source>
</evidence>
<name>A0A2P2MY31_RHIMU</name>
<reference evidence="1" key="1">
    <citation type="submission" date="2018-02" db="EMBL/GenBank/DDBJ databases">
        <title>Rhizophora mucronata_Transcriptome.</title>
        <authorList>
            <person name="Meera S.P."/>
            <person name="Sreeshan A."/>
            <person name="Augustine A."/>
        </authorList>
    </citation>
    <scope>NUCLEOTIDE SEQUENCE</scope>
    <source>
        <tissue evidence="1">Leaf</tissue>
    </source>
</reference>
<proteinExistence type="predicted"/>
<sequence>MTNTFELSIKSDYQYEIFEKDYNNFCYVSLKIKISNRLLYL</sequence>